<comment type="caution">
    <text evidence="4">The sequence shown here is derived from an EMBL/GenBank/DDBJ whole genome shotgun (WGS) entry which is preliminary data.</text>
</comment>
<proteinExistence type="inferred from homology"/>
<comment type="similarity">
    <text evidence="1">Belongs to the short-chain dehydrogenases/reductases (SDR) family.</text>
</comment>
<dbReference type="InterPro" id="IPR002347">
    <property type="entry name" value="SDR_fam"/>
</dbReference>
<protein>
    <submittedName>
        <fullName evidence="4">SDR family oxidoreductase</fullName>
    </submittedName>
</protein>
<dbReference type="PRINTS" id="PR00081">
    <property type="entry name" value="GDHRDH"/>
</dbReference>
<accession>A0A7K3LRP9</accession>
<evidence type="ECO:0000313" key="4">
    <source>
        <dbReference type="EMBL" id="NDK90944.1"/>
    </source>
</evidence>
<dbReference type="PANTHER" id="PTHR43477">
    <property type="entry name" value="DIHYDROANTICAPSIN 7-DEHYDROGENASE"/>
    <property type="match status" value="1"/>
</dbReference>
<evidence type="ECO:0000256" key="1">
    <source>
        <dbReference type="ARBA" id="ARBA00006484"/>
    </source>
</evidence>
<dbReference type="EMBL" id="JAADZU010000051">
    <property type="protein sequence ID" value="NDK90944.1"/>
    <property type="molecule type" value="Genomic_DNA"/>
</dbReference>
<dbReference type="Gene3D" id="3.40.50.720">
    <property type="entry name" value="NAD(P)-binding Rossmann-like Domain"/>
    <property type="match status" value="1"/>
</dbReference>
<evidence type="ECO:0000259" key="3">
    <source>
        <dbReference type="Pfam" id="PF01370"/>
    </source>
</evidence>
<evidence type="ECO:0000313" key="5">
    <source>
        <dbReference type="Proteomes" id="UP000466307"/>
    </source>
</evidence>
<organism evidence="4 5">
    <name type="scientific">Gordonia desulfuricans</name>
    <dbReference type="NCBI Taxonomy" id="89051"/>
    <lineage>
        <taxon>Bacteria</taxon>
        <taxon>Bacillati</taxon>
        <taxon>Actinomycetota</taxon>
        <taxon>Actinomycetes</taxon>
        <taxon>Mycobacteriales</taxon>
        <taxon>Gordoniaceae</taxon>
        <taxon>Gordonia</taxon>
    </lineage>
</organism>
<name>A0A7K3LRP9_9ACTN</name>
<dbReference type="Proteomes" id="UP000466307">
    <property type="component" value="Unassembled WGS sequence"/>
</dbReference>
<feature type="domain" description="NAD-dependent epimerase/dehydratase" evidence="3">
    <location>
        <begin position="5"/>
        <end position="118"/>
    </location>
</feature>
<sequence>MGTYVVTGSASGMGKSVADALREQGHTVIGVDRDGGEVTADLSTASGRRAAITEILDLLDGRIDGAVLAAGLGPARGRERTIIEVNLLGVVEVLEALRPLLAATDKAKVVVFGSNSTTATPFVPPRLIRRLLRGDLDAATAMIRRRGPRLSGPIAYASSKIAVTRWSRMVGTSADWAGAGIRVNVIAPGPVMTPLLRTQLDGANSANVRSFPIPIREYGTSEQLASWVMQMLSPAADFMSGTVITVDGGTEALLRGADWPRPVPLHRVPAVLWRMYRAPKKGQVARY</sequence>
<dbReference type="InterPro" id="IPR001509">
    <property type="entry name" value="Epimerase_deHydtase"/>
</dbReference>
<dbReference type="SUPFAM" id="SSF51735">
    <property type="entry name" value="NAD(P)-binding Rossmann-fold domains"/>
    <property type="match status" value="1"/>
</dbReference>
<dbReference type="RefSeq" id="WP_059038633.1">
    <property type="nucleotide sequence ID" value="NZ_JAADZU010000051.1"/>
</dbReference>
<dbReference type="GO" id="GO:0016491">
    <property type="term" value="F:oxidoreductase activity"/>
    <property type="evidence" value="ECO:0007669"/>
    <property type="project" value="UniProtKB-KW"/>
</dbReference>
<gene>
    <name evidence="4" type="ORF">GYA93_15325</name>
</gene>
<dbReference type="InterPro" id="IPR051122">
    <property type="entry name" value="SDR_DHRS6-like"/>
</dbReference>
<keyword evidence="5" id="KW-1185">Reference proteome</keyword>
<dbReference type="Pfam" id="PF01370">
    <property type="entry name" value="Epimerase"/>
    <property type="match status" value="1"/>
</dbReference>
<dbReference type="AlphaFoldDB" id="A0A7K3LRP9"/>
<dbReference type="Pfam" id="PF13561">
    <property type="entry name" value="adh_short_C2"/>
    <property type="match status" value="1"/>
</dbReference>
<keyword evidence="2" id="KW-0560">Oxidoreductase</keyword>
<dbReference type="PANTHER" id="PTHR43477:SF1">
    <property type="entry name" value="DIHYDROANTICAPSIN 7-DEHYDROGENASE"/>
    <property type="match status" value="1"/>
</dbReference>
<evidence type="ECO:0000256" key="2">
    <source>
        <dbReference type="ARBA" id="ARBA00023002"/>
    </source>
</evidence>
<dbReference type="InterPro" id="IPR036291">
    <property type="entry name" value="NAD(P)-bd_dom_sf"/>
</dbReference>
<reference evidence="4 5" key="1">
    <citation type="submission" date="2020-01" db="EMBL/GenBank/DDBJ databases">
        <title>Investigation of new actinobacteria for the biodesulphurisation of diesel fuel.</title>
        <authorList>
            <person name="Athi Narayanan S.M."/>
        </authorList>
    </citation>
    <scope>NUCLEOTIDE SEQUENCE [LARGE SCALE GENOMIC DNA]</scope>
    <source>
        <strain evidence="4 5">213E</strain>
    </source>
</reference>